<keyword evidence="5" id="KW-0336">GPI-anchor</keyword>
<evidence type="ECO:0000256" key="1">
    <source>
        <dbReference type="ARBA" id="ARBA00004589"/>
    </source>
</evidence>
<feature type="compositionally biased region" description="Polar residues" evidence="10">
    <location>
        <begin position="399"/>
        <end position="408"/>
    </location>
</feature>
<dbReference type="GO" id="GO:0046872">
    <property type="term" value="F:metal ion binding"/>
    <property type="evidence" value="ECO:0007669"/>
    <property type="project" value="UniProtKB-UniRule"/>
</dbReference>
<reference evidence="13" key="1">
    <citation type="journal article" date="2023" name="Mol. Phylogenet. Evol.">
        <title>Genome-scale phylogeny and comparative genomics of the fungal order Sordariales.</title>
        <authorList>
            <person name="Hensen N."/>
            <person name="Bonometti L."/>
            <person name="Westerberg I."/>
            <person name="Brannstrom I.O."/>
            <person name="Guillou S."/>
            <person name="Cros-Aarteil S."/>
            <person name="Calhoun S."/>
            <person name="Haridas S."/>
            <person name="Kuo A."/>
            <person name="Mondo S."/>
            <person name="Pangilinan J."/>
            <person name="Riley R."/>
            <person name="LaButti K."/>
            <person name="Andreopoulos B."/>
            <person name="Lipzen A."/>
            <person name="Chen C."/>
            <person name="Yan M."/>
            <person name="Daum C."/>
            <person name="Ng V."/>
            <person name="Clum A."/>
            <person name="Steindorff A."/>
            <person name="Ohm R.A."/>
            <person name="Martin F."/>
            <person name="Silar P."/>
            <person name="Natvig D.O."/>
            <person name="Lalanne C."/>
            <person name="Gautier V."/>
            <person name="Ament-Velasquez S.L."/>
            <person name="Kruys A."/>
            <person name="Hutchinson M.I."/>
            <person name="Powell A.J."/>
            <person name="Barry K."/>
            <person name="Miller A.N."/>
            <person name="Grigoriev I.V."/>
            <person name="Debuchy R."/>
            <person name="Gladieux P."/>
            <person name="Hiltunen Thoren M."/>
            <person name="Johannesson H."/>
        </authorList>
    </citation>
    <scope>NUCLEOTIDE SEQUENCE</scope>
    <source>
        <strain evidence="13">PSN293</strain>
    </source>
</reference>
<evidence type="ECO:0000256" key="6">
    <source>
        <dbReference type="ARBA" id="ARBA00022729"/>
    </source>
</evidence>
<keyword evidence="14" id="KW-1185">Reference proteome</keyword>
<dbReference type="AlphaFoldDB" id="A0AAN6XXE9"/>
<keyword evidence="9" id="KW-0479">Metal-binding</keyword>
<keyword evidence="9" id="KW-0349">Heme</keyword>
<evidence type="ECO:0000256" key="3">
    <source>
        <dbReference type="ARBA" id="ARBA00010031"/>
    </source>
</evidence>
<evidence type="ECO:0000256" key="10">
    <source>
        <dbReference type="SAM" id="MobiDB-lite"/>
    </source>
</evidence>
<evidence type="ECO:0000256" key="2">
    <source>
        <dbReference type="ARBA" id="ARBA00004613"/>
    </source>
</evidence>
<feature type="region of interest" description="Disordered" evidence="10">
    <location>
        <begin position="183"/>
        <end position="336"/>
    </location>
</feature>
<dbReference type="GO" id="GO:0005576">
    <property type="term" value="C:extracellular region"/>
    <property type="evidence" value="ECO:0007669"/>
    <property type="project" value="UniProtKB-SubCell"/>
</dbReference>
<evidence type="ECO:0000256" key="5">
    <source>
        <dbReference type="ARBA" id="ARBA00022622"/>
    </source>
</evidence>
<evidence type="ECO:0000256" key="11">
    <source>
        <dbReference type="SAM" id="SignalP"/>
    </source>
</evidence>
<keyword evidence="9" id="KW-0408">Iron</keyword>
<dbReference type="EMBL" id="MU858233">
    <property type="protein sequence ID" value="KAK4208684.1"/>
    <property type="molecule type" value="Genomic_DNA"/>
</dbReference>
<accession>A0AAN6XXE9</accession>
<feature type="domain" description="CFEM" evidence="12">
    <location>
        <begin position="429"/>
        <end position="542"/>
    </location>
</feature>
<feature type="signal peptide" evidence="11">
    <location>
        <begin position="1"/>
        <end position="16"/>
    </location>
</feature>
<feature type="chain" id="PRO_5042821429" description="CFEM domain-containing protein" evidence="11">
    <location>
        <begin position="17"/>
        <end position="673"/>
    </location>
</feature>
<dbReference type="PROSITE" id="PS52012">
    <property type="entry name" value="CFEM"/>
    <property type="match status" value="1"/>
</dbReference>
<organism evidence="13 14">
    <name type="scientific">Rhypophila decipiens</name>
    <dbReference type="NCBI Taxonomy" id="261697"/>
    <lineage>
        <taxon>Eukaryota</taxon>
        <taxon>Fungi</taxon>
        <taxon>Dikarya</taxon>
        <taxon>Ascomycota</taxon>
        <taxon>Pezizomycotina</taxon>
        <taxon>Sordariomycetes</taxon>
        <taxon>Sordariomycetidae</taxon>
        <taxon>Sordariales</taxon>
        <taxon>Naviculisporaceae</taxon>
        <taxon>Rhypophila</taxon>
    </lineage>
</organism>
<evidence type="ECO:0000256" key="8">
    <source>
        <dbReference type="ARBA" id="ARBA00023288"/>
    </source>
</evidence>
<feature type="compositionally biased region" description="Low complexity" evidence="10">
    <location>
        <begin position="420"/>
        <end position="435"/>
    </location>
</feature>
<feature type="region of interest" description="Disordered" evidence="10">
    <location>
        <begin position="399"/>
        <end position="438"/>
    </location>
</feature>
<dbReference type="InterPro" id="IPR008427">
    <property type="entry name" value="Extracellular_membr_CFEM_dom"/>
</dbReference>
<keyword evidence="7" id="KW-1015">Disulfide bond</keyword>
<evidence type="ECO:0000259" key="12">
    <source>
        <dbReference type="PROSITE" id="PS52012"/>
    </source>
</evidence>
<feature type="binding site" description="axial binding residue" evidence="9">
    <location>
        <position position="476"/>
    </location>
    <ligand>
        <name>heme</name>
        <dbReference type="ChEBI" id="CHEBI:30413"/>
    </ligand>
    <ligandPart>
        <name>Fe</name>
        <dbReference type="ChEBI" id="CHEBI:18248"/>
    </ligandPart>
</feature>
<evidence type="ECO:0000256" key="7">
    <source>
        <dbReference type="ARBA" id="ARBA00023157"/>
    </source>
</evidence>
<evidence type="ECO:0000256" key="4">
    <source>
        <dbReference type="ARBA" id="ARBA00022525"/>
    </source>
</evidence>
<dbReference type="GO" id="GO:0098552">
    <property type="term" value="C:side of membrane"/>
    <property type="evidence" value="ECO:0007669"/>
    <property type="project" value="UniProtKB-KW"/>
</dbReference>
<reference evidence="13" key="2">
    <citation type="submission" date="2023-05" db="EMBL/GenBank/DDBJ databases">
        <authorList>
            <consortium name="Lawrence Berkeley National Laboratory"/>
            <person name="Steindorff A."/>
            <person name="Hensen N."/>
            <person name="Bonometti L."/>
            <person name="Westerberg I."/>
            <person name="Brannstrom I.O."/>
            <person name="Guillou S."/>
            <person name="Cros-Aarteil S."/>
            <person name="Calhoun S."/>
            <person name="Haridas S."/>
            <person name="Kuo A."/>
            <person name="Mondo S."/>
            <person name="Pangilinan J."/>
            <person name="Riley R."/>
            <person name="Labutti K."/>
            <person name="Andreopoulos B."/>
            <person name="Lipzen A."/>
            <person name="Chen C."/>
            <person name="Yanf M."/>
            <person name="Daum C."/>
            <person name="Ng V."/>
            <person name="Clum A."/>
            <person name="Ohm R."/>
            <person name="Martin F."/>
            <person name="Silar P."/>
            <person name="Natvig D."/>
            <person name="Lalanne C."/>
            <person name="Gautier V."/>
            <person name="Ament-Velasquez S.L."/>
            <person name="Kruys A."/>
            <person name="Hutchinson M.I."/>
            <person name="Powell A.J."/>
            <person name="Barry K."/>
            <person name="Miller A.N."/>
            <person name="Grigoriev I.V."/>
            <person name="Debuchy R."/>
            <person name="Gladieux P."/>
            <person name="Thoren M.H."/>
            <person name="Johannesson H."/>
        </authorList>
    </citation>
    <scope>NUCLEOTIDE SEQUENCE</scope>
    <source>
        <strain evidence="13">PSN293</strain>
    </source>
</reference>
<proteinExistence type="inferred from homology"/>
<evidence type="ECO:0000256" key="9">
    <source>
        <dbReference type="PROSITE-ProRule" id="PRU01356"/>
    </source>
</evidence>
<keyword evidence="4" id="KW-0964">Secreted</keyword>
<keyword evidence="5" id="KW-0472">Membrane</keyword>
<keyword evidence="5" id="KW-0325">Glycoprotein</keyword>
<comment type="similarity">
    <text evidence="3">Belongs to the RBT5 family.</text>
</comment>
<feature type="compositionally biased region" description="Low complexity" evidence="10">
    <location>
        <begin position="286"/>
        <end position="336"/>
    </location>
</feature>
<comment type="subcellular location">
    <subcellularLocation>
        <location evidence="1">Membrane</location>
        <topology evidence="1">Lipid-anchor</topology>
        <topology evidence="1">GPI-anchor</topology>
    </subcellularLocation>
    <subcellularLocation>
        <location evidence="2">Secreted</location>
    </subcellularLocation>
</comment>
<gene>
    <name evidence="13" type="ORF">QBC37DRAFT_391817</name>
</gene>
<protein>
    <recommendedName>
        <fullName evidence="12">CFEM domain-containing protein</fullName>
    </recommendedName>
</protein>
<comment type="caution">
    <text evidence="13">The sequence shown here is derived from an EMBL/GenBank/DDBJ whole genome shotgun (WGS) entry which is preliminary data.</text>
</comment>
<dbReference type="Proteomes" id="UP001301769">
    <property type="component" value="Unassembled WGS sequence"/>
</dbReference>
<evidence type="ECO:0000313" key="14">
    <source>
        <dbReference type="Proteomes" id="UP001301769"/>
    </source>
</evidence>
<keyword evidence="6 11" id="KW-0732">Signal</keyword>
<name>A0AAN6XXE9_9PEZI</name>
<feature type="compositionally biased region" description="Low complexity" evidence="10">
    <location>
        <begin position="184"/>
        <end position="272"/>
    </location>
</feature>
<keyword evidence="8" id="KW-0449">Lipoprotein</keyword>
<evidence type="ECO:0000313" key="13">
    <source>
        <dbReference type="EMBL" id="KAK4208684.1"/>
    </source>
</evidence>
<sequence length="673" mass="67531">MKYSITLIALASSAAATFKNAPPFPCPANTDNKCTDQQKPGFAFDDLPGGGFQQYKDFFWNGWTANQGAPGGRFGRRTGGKSIGGICKPDKNQSPSFGCGPKVDKFSLGSIHVKPEFDCDLEFHYDMPDGKKCKHRNFCKKTGTTVINTQCGGAKNVTIVYPPQPNKPKPVCSIEVPTVSFDCSTASSTVPPKTTTATTTSTTSTPPPVIETTETTSTTETAPSSQTSASTPSQDTTSGGIVSTSTTPAPGSSTAPGSSSTAPGSTTSETSSVKPVPSSSFIFPNSSTTAPGTTADSTPGTTPGSTPGTPSSTPGTIPGTSAGSTPGTTPGTTLETTSTTTYVTTFDTTSTLFTTLTSTITSCAPEVTECPNGGVKTTVVTIATSTTICPVTSTLTSVVTGPTSVQTPPVNPPVDGGDSTTQPAPGTTTTPGTGTVVEPPASVTSIAPIETLPCPSVVPSCLNTFLFSVGCSDNSDAACFCPDTLFIKNVFNCLYAHGESDDVISEAVIFIQGICAPYMGANPGIATDATVTTYITATATPTISVVTTVTLDVTTVVPCTDSLGSIIPSSSTTTTLSTTLTVPQLGFTTGTGGDVDVIPVTTALPIVTGPGGGDLVPTNGDGGFFTTPAPTGTGGLFPSSSAAFPPIVTAGAGRTGSGVGFAVAAAGLIAAIL</sequence>
<comment type="caution">
    <text evidence="9">Lacks conserved residue(s) required for the propagation of feature annotation.</text>
</comment>